<reference evidence="2" key="2">
    <citation type="submission" date="2023-05" db="EMBL/GenBank/DDBJ databases">
        <authorList>
            <consortium name="Lawrence Berkeley National Laboratory"/>
            <person name="Steindorff A."/>
            <person name="Hensen N."/>
            <person name="Bonometti L."/>
            <person name="Westerberg I."/>
            <person name="Brannstrom I.O."/>
            <person name="Guillou S."/>
            <person name="Cros-Aarteil S."/>
            <person name="Calhoun S."/>
            <person name="Haridas S."/>
            <person name="Kuo A."/>
            <person name="Mondo S."/>
            <person name="Pangilinan J."/>
            <person name="Riley R."/>
            <person name="Labutti K."/>
            <person name="Andreopoulos B."/>
            <person name="Lipzen A."/>
            <person name="Chen C."/>
            <person name="Yanf M."/>
            <person name="Daum C."/>
            <person name="Ng V."/>
            <person name="Clum A."/>
            <person name="Ohm R."/>
            <person name="Martin F."/>
            <person name="Silar P."/>
            <person name="Natvig D."/>
            <person name="Lalanne C."/>
            <person name="Gautier V."/>
            <person name="Ament-Velasquez S.L."/>
            <person name="Kruys A."/>
            <person name="Hutchinson M.I."/>
            <person name="Powell A.J."/>
            <person name="Barry K."/>
            <person name="Miller A.N."/>
            <person name="Grigoriev I.V."/>
            <person name="Debuchy R."/>
            <person name="Gladieux P."/>
            <person name="Thoren M.H."/>
            <person name="Johannesson H."/>
        </authorList>
    </citation>
    <scope>NUCLEOTIDE SEQUENCE</scope>
    <source>
        <strain evidence="2">PSN243</strain>
    </source>
</reference>
<dbReference type="PANTHER" id="PTHR33112:SF16">
    <property type="entry name" value="HETEROKARYON INCOMPATIBILITY DOMAIN-CONTAINING PROTEIN"/>
    <property type="match status" value="1"/>
</dbReference>
<keyword evidence="3" id="KW-1185">Reference proteome</keyword>
<name>A0AAV9GC48_9PEZI</name>
<dbReference type="Gene3D" id="1.25.40.20">
    <property type="entry name" value="Ankyrin repeat-containing domain"/>
    <property type="match status" value="1"/>
</dbReference>
<dbReference type="Proteomes" id="UP001321760">
    <property type="component" value="Unassembled WGS sequence"/>
</dbReference>
<dbReference type="InterPro" id="IPR036770">
    <property type="entry name" value="Ankyrin_rpt-contain_sf"/>
</dbReference>
<dbReference type="Pfam" id="PF06985">
    <property type="entry name" value="HET"/>
    <property type="match status" value="1"/>
</dbReference>
<dbReference type="AlphaFoldDB" id="A0AAV9GC48"/>
<gene>
    <name evidence="2" type="ORF">QBC34DRAFT_429653</name>
</gene>
<accession>A0AAV9GC48</accession>
<dbReference type="InterPro" id="IPR010730">
    <property type="entry name" value="HET"/>
</dbReference>
<evidence type="ECO:0000313" key="3">
    <source>
        <dbReference type="Proteomes" id="UP001321760"/>
    </source>
</evidence>
<proteinExistence type="predicted"/>
<protein>
    <submittedName>
        <fullName evidence="2">Ankyrin repeat-containing protein</fullName>
    </submittedName>
</protein>
<sequence>MPGFQQFLDHPTGKNPPRDWNPLHHAAFVKDVDKVLSILDSQSSSTSSTVKDLILAKDLSGWTPVHLACCGSSGWALESSWTHEHPSYRTSVFSMLPPRKSSSYILDQDKIQEASCKILSLLIKRGADVFGDRKHLTPAHVAASTDMTSPALALALLGAPIDPHRPGSPYQWAKQQANDAKDNIYLLPSQQGKVWKRYCNLLGEDGEQLLKHFNSFLGSQGWEDPDGKSIMLQLALRMERKLALRLSRYQKVVQLAPGRTTIQLCPQCSSLGERTIMASFFPSSTLSTPDRSRAWVDCDLCKIFHALLPNYLPGTVKNLLSLDSPRSNAPPEDGFAKFNAIIDECGSHKVSIEYNRVPIRVIIFPGSGARSAATGMSELKLTEYPPDPSLHFMPVAQNPQLAKQWLSDCRSNHKDCSNGAIPGGFEATRSGSFPTRLIDVSRWKEKMVRICDTRNTPVPFTALSHRWMSGPRPNWVTQKSNLEKRLAWFSSAPLPRSIKDALQATADLGIQYTWIDSICIVQDDTDDWEREAEQMASIYAHAERKGATPFYPVALRVEREGGSDAENASLPTIVRYAYDVLDKPLQVSHGDGESDAYLHHQHAMVSVREDVNESHLSDRGWILQERLLSRRSLHFGSSQMYWECPSTTVSEAGETIEKWWLQESIVSGRQALAGSSTSLDDARHGWKDIVSTYSRLKLTHPSDRLPAIAGIAKAFSTFLDDTHYLSGAWSKTFHEDLIWQVDHPMHANLDGRDALVISRSDKLPSWSWASVNAAVTCKLKTPRVLEGGCIPDCSSKCYRASLPLEWTRCELATSKITLLQSHPVKDKAIFSSQPDVSVTVQACMRSVVVLGPVPSKLGYLEAGFTPVYSDEMAPIGLAFYDEPGKLALCSYWYCAYEYSADVEVRWGVYF</sequence>
<evidence type="ECO:0000259" key="1">
    <source>
        <dbReference type="Pfam" id="PF06985"/>
    </source>
</evidence>
<dbReference type="SUPFAM" id="SSF48403">
    <property type="entry name" value="Ankyrin repeat"/>
    <property type="match status" value="1"/>
</dbReference>
<organism evidence="2 3">
    <name type="scientific">Podospora aff. communis PSN243</name>
    <dbReference type="NCBI Taxonomy" id="3040156"/>
    <lineage>
        <taxon>Eukaryota</taxon>
        <taxon>Fungi</taxon>
        <taxon>Dikarya</taxon>
        <taxon>Ascomycota</taxon>
        <taxon>Pezizomycotina</taxon>
        <taxon>Sordariomycetes</taxon>
        <taxon>Sordariomycetidae</taxon>
        <taxon>Sordariales</taxon>
        <taxon>Podosporaceae</taxon>
        <taxon>Podospora</taxon>
    </lineage>
</organism>
<dbReference type="PANTHER" id="PTHR33112">
    <property type="entry name" value="DOMAIN PROTEIN, PUTATIVE-RELATED"/>
    <property type="match status" value="1"/>
</dbReference>
<comment type="caution">
    <text evidence="2">The sequence shown here is derived from an EMBL/GenBank/DDBJ whole genome shotgun (WGS) entry which is preliminary data.</text>
</comment>
<dbReference type="EMBL" id="MU865973">
    <property type="protein sequence ID" value="KAK4444757.1"/>
    <property type="molecule type" value="Genomic_DNA"/>
</dbReference>
<evidence type="ECO:0000313" key="2">
    <source>
        <dbReference type="EMBL" id="KAK4444757.1"/>
    </source>
</evidence>
<feature type="domain" description="Heterokaryon incompatibility" evidence="1">
    <location>
        <begin position="460"/>
        <end position="625"/>
    </location>
</feature>
<reference evidence="2" key="1">
    <citation type="journal article" date="2023" name="Mol. Phylogenet. Evol.">
        <title>Genome-scale phylogeny and comparative genomics of the fungal order Sordariales.</title>
        <authorList>
            <person name="Hensen N."/>
            <person name="Bonometti L."/>
            <person name="Westerberg I."/>
            <person name="Brannstrom I.O."/>
            <person name="Guillou S."/>
            <person name="Cros-Aarteil S."/>
            <person name="Calhoun S."/>
            <person name="Haridas S."/>
            <person name="Kuo A."/>
            <person name="Mondo S."/>
            <person name="Pangilinan J."/>
            <person name="Riley R."/>
            <person name="LaButti K."/>
            <person name="Andreopoulos B."/>
            <person name="Lipzen A."/>
            <person name="Chen C."/>
            <person name="Yan M."/>
            <person name="Daum C."/>
            <person name="Ng V."/>
            <person name="Clum A."/>
            <person name="Steindorff A."/>
            <person name="Ohm R.A."/>
            <person name="Martin F."/>
            <person name="Silar P."/>
            <person name="Natvig D.O."/>
            <person name="Lalanne C."/>
            <person name="Gautier V."/>
            <person name="Ament-Velasquez S.L."/>
            <person name="Kruys A."/>
            <person name="Hutchinson M.I."/>
            <person name="Powell A.J."/>
            <person name="Barry K."/>
            <person name="Miller A.N."/>
            <person name="Grigoriev I.V."/>
            <person name="Debuchy R."/>
            <person name="Gladieux P."/>
            <person name="Hiltunen Thoren M."/>
            <person name="Johannesson H."/>
        </authorList>
    </citation>
    <scope>NUCLEOTIDE SEQUENCE</scope>
    <source>
        <strain evidence="2">PSN243</strain>
    </source>
</reference>